<sequence>MRILAIGVHPDDIEFGMGATLSKHIKKGHEISILILTDGARDKNGNYTKSDERREESLRAFNILGYKDDIKFMNLSKIT</sequence>
<dbReference type="InterPro" id="IPR003737">
    <property type="entry name" value="GlcNAc_PI_deacetylase-related"/>
</dbReference>
<organism evidence="1">
    <name type="scientific">marine sediment metagenome</name>
    <dbReference type="NCBI Taxonomy" id="412755"/>
    <lineage>
        <taxon>unclassified sequences</taxon>
        <taxon>metagenomes</taxon>
        <taxon>ecological metagenomes</taxon>
    </lineage>
</organism>
<dbReference type="InterPro" id="IPR024078">
    <property type="entry name" value="LmbE-like_dom_sf"/>
</dbReference>
<name>X1CGU5_9ZZZZ</name>
<evidence type="ECO:0000313" key="1">
    <source>
        <dbReference type="EMBL" id="GAH07521.1"/>
    </source>
</evidence>
<dbReference type="EMBL" id="BART01034768">
    <property type="protein sequence ID" value="GAH07521.1"/>
    <property type="molecule type" value="Genomic_DNA"/>
</dbReference>
<dbReference type="Gene3D" id="3.40.50.10320">
    <property type="entry name" value="LmbE-like"/>
    <property type="match status" value="1"/>
</dbReference>
<dbReference type="AlphaFoldDB" id="X1CGU5"/>
<reference evidence="1" key="1">
    <citation type="journal article" date="2014" name="Front. Microbiol.">
        <title>High frequency of phylogenetically diverse reductive dehalogenase-homologous genes in deep subseafloor sedimentary metagenomes.</title>
        <authorList>
            <person name="Kawai M."/>
            <person name="Futagami T."/>
            <person name="Toyoda A."/>
            <person name="Takaki Y."/>
            <person name="Nishi S."/>
            <person name="Hori S."/>
            <person name="Arai W."/>
            <person name="Tsubouchi T."/>
            <person name="Morono Y."/>
            <person name="Uchiyama I."/>
            <person name="Ito T."/>
            <person name="Fujiyama A."/>
            <person name="Inagaki F."/>
            <person name="Takami H."/>
        </authorList>
    </citation>
    <scope>NUCLEOTIDE SEQUENCE</scope>
    <source>
        <strain evidence="1">Expedition CK06-06</strain>
    </source>
</reference>
<accession>X1CGU5</accession>
<gene>
    <name evidence="1" type="ORF">S01H4_59317</name>
</gene>
<evidence type="ECO:0008006" key="2">
    <source>
        <dbReference type="Google" id="ProtNLM"/>
    </source>
</evidence>
<feature type="non-terminal residue" evidence="1">
    <location>
        <position position="79"/>
    </location>
</feature>
<comment type="caution">
    <text evidence="1">The sequence shown here is derived from an EMBL/GenBank/DDBJ whole genome shotgun (WGS) entry which is preliminary data.</text>
</comment>
<dbReference type="Pfam" id="PF02585">
    <property type="entry name" value="PIG-L"/>
    <property type="match status" value="1"/>
</dbReference>
<proteinExistence type="predicted"/>
<dbReference type="SUPFAM" id="SSF102588">
    <property type="entry name" value="LmbE-like"/>
    <property type="match status" value="1"/>
</dbReference>
<protein>
    <recommendedName>
        <fullName evidence="2">PIG-L family deacetylase</fullName>
    </recommendedName>
</protein>